<dbReference type="InterPro" id="IPR000436">
    <property type="entry name" value="Sushi_SCR_CCP_dom"/>
</dbReference>
<evidence type="ECO:0000313" key="11">
    <source>
        <dbReference type="Proteomes" id="UP000217350"/>
    </source>
</evidence>
<dbReference type="PROSITE" id="PS50923">
    <property type="entry name" value="SUSHI"/>
    <property type="match status" value="3"/>
</dbReference>
<protein>
    <submittedName>
        <fullName evidence="10">EEV type-I membrane glycoprotein</fullName>
    </submittedName>
</protein>
<dbReference type="EMBL" id="MF001304">
    <property type="protein sequence ID" value="AST09373.1"/>
    <property type="molecule type" value="Genomic_DNA"/>
</dbReference>
<evidence type="ECO:0000256" key="8">
    <source>
        <dbReference type="SAM" id="Phobius"/>
    </source>
</evidence>
<dbReference type="InterPro" id="IPR051503">
    <property type="entry name" value="ComplSys_Reg/VirEntry_Med"/>
</dbReference>
<dbReference type="SUPFAM" id="SSF57535">
    <property type="entry name" value="Complement control module/SCR domain"/>
    <property type="match status" value="3"/>
</dbReference>
<comment type="subcellular location">
    <subcellularLocation>
        <location evidence="1">Virion</location>
    </subcellularLocation>
</comment>
<evidence type="ECO:0000256" key="7">
    <source>
        <dbReference type="SAM" id="Coils"/>
    </source>
</evidence>
<comment type="caution">
    <text evidence="6">Lacks conserved residue(s) required for the propagation of feature annotation.</text>
</comment>
<dbReference type="PANTHER" id="PTHR45785">
    <property type="entry name" value="COMPLEMENT FACTOR H-RELATED"/>
    <property type="match status" value="1"/>
</dbReference>
<feature type="coiled-coil region" evidence="7">
    <location>
        <begin position="254"/>
        <end position="281"/>
    </location>
</feature>
<keyword evidence="3" id="KW-0732">Signal</keyword>
<keyword evidence="2 6" id="KW-0768">Sushi</keyword>
<name>A0A223FN06_9POXV</name>
<reference evidence="10" key="1">
    <citation type="journal article" date="2017" name="Virus Genes">
        <title>Two novel poxviruses with unusual genome rearrangements: NY_014 and Murmansk.</title>
        <authorList>
            <person name="Smithson C."/>
            <person name="Meyer H."/>
            <person name="Gigante C.M."/>
            <person name="Gao J."/>
            <person name="Zhao H."/>
            <person name="Batra D."/>
            <person name="Damon I."/>
            <person name="Upton C."/>
            <person name="Li Y."/>
        </authorList>
    </citation>
    <scope>NUCLEOTIDE SEQUENCE [LARGE SCALE GENOMIC DNA]</scope>
    <source>
        <strain evidence="10">LEIV-11411</strain>
    </source>
</reference>
<evidence type="ECO:0000256" key="6">
    <source>
        <dbReference type="PROSITE-ProRule" id="PRU00302"/>
    </source>
</evidence>
<feature type="domain" description="Sushi" evidence="9">
    <location>
        <begin position="18"/>
        <end position="73"/>
    </location>
</feature>
<evidence type="ECO:0000256" key="3">
    <source>
        <dbReference type="ARBA" id="ARBA00022729"/>
    </source>
</evidence>
<accession>A0A223FN06</accession>
<dbReference type="SMART" id="SM00032">
    <property type="entry name" value="CCP"/>
    <property type="match status" value="3"/>
</dbReference>
<keyword evidence="5" id="KW-1015">Disulfide bond</keyword>
<feature type="transmembrane region" description="Helical" evidence="8">
    <location>
        <begin position="281"/>
        <end position="305"/>
    </location>
</feature>
<gene>
    <name evidence="10" type="ORF">Murmansk-178</name>
</gene>
<keyword evidence="8" id="KW-1133">Transmembrane helix</keyword>
<dbReference type="Proteomes" id="UP000217350">
    <property type="component" value="Segment"/>
</dbReference>
<keyword evidence="11" id="KW-1185">Reference proteome</keyword>
<keyword evidence="4" id="KW-0946">Virion</keyword>
<dbReference type="Gene3D" id="2.10.70.10">
    <property type="entry name" value="Complement Module, domain 1"/>
    <property type="match status" value="3"/>
</dbReference>
<dbReference type="Pfam" id="PF00084">
    <property type="entry name" value="Sushi"/>
    <property type="match status" value="3"/>
</dbReference>
<evidence type="ECO:0000256" key="5">
    <source>
        <dbReference type="ARBA" id="ARBA00023157"/>
    </source>
</evidence>
<evidence type="ECO:0000259" key="9">
    <source>
        <dbReference type="PROSITE" id="PS50923"/>
    </source>
</evidence>
<evidence type="ECO:0000256" key="4">
    <source>
        <dbReference type="ARBA" id="ARBA00022844"/>
    </source>
</evidence>
<keyword evidence="7" id="KW-0175">Coiled coil</keyword>
<evidence type="ECO:0000256" key="2">
    <source>
        <dbReference type="ARBA" id="ARBA00022659"/>
    </source>
</evidence>
<dbReference type="CDD" id="cd00033">
    <property type="entry name" value="CCP"/>
    <property type="match status" value="3"/>
</dbReference>
<feature type="domain" description="Sushi" evidence="9">
    <location>
        <begin position="185"/>
        <end position="241"/>
    </location>
</feature>
<dbReference type="InterPro" id="IPR035976">
    <property type="entry name" value="Sushi/SCR/CCP_sf"/>
</dbReference>
<proteinExistence type="predicted"/>
<sequence length="320" mass="36091">MKYLSITLVVCVLPVVSSICSSPTIPNARLSSSKNSFTNKETIDFTCDYGYSSPNLKATCKDDNTWEYIPCKSMCKAPNNYIATTYKNLFELGYVLNLPCGKSFTCIEKDGFINWNDTVTCPDVKCNLPPLLLNGYYSPTKDTYSFGEDVIANCNDGSIKYELIGDVYISCIDNDKWSTEPICQVKCKTPFLSNGIITGSNRYSHGDVINFKCKNNFKLEGETSSTCDNGVWSNLMPRCVRYAEKEIIPVYEDEIDEETDIKQNKKNLKQYEEDIELLESVYHTVFVIITISCVVFTAGIILLICSCRNNNKNKLYKALV</sequence>
<organism evidence="10">
    <name type="scientific">Murmansk poxvirus</name>
    <dbReference type="NCBI Taxonomy" id="2025359"/>
    <lineage>
        <taxon>Viruses</taxon>
        <taxon>Varidnaviria</taxon>
        <taxon>Bamfordvirae</taxon>
        <taxon>Nucleocytoviricota</taxon>
        <taxon>Pokkesviricetes</taxon>
        <taxon>Chitovirales</taxon>
        <taxon>Poxviridae</taxon>
        <taxon>Chordopoxvirinae</taxon>
        <taxon>Centapoxvirus</taxon>
        <taxon>Centapoxvirus microtuspox</taxon>
        <taxon>Murmansk microtuspox virus</taxon>
    </lineage>
</organism>
<dbReference type="PANTHER" id="PTHR45785:SF2">
    <property type="entry name" value="COMPLEMENT FACTOR H-RELATED"/>
    <property type="match status" value="1"/>
</dbReference>
<evidence type="ECO:0000313" key="10">
    <source>
        <dbReference type="EMBL" id="AST09373.1"/>
    </source>
</evidence>
<evidence type="ECO:0000256" key="1">
    <source>
        <dbReference type="ARBA" id="ARBA00004328"/>
    </source>
</evidence>
<feature type="domain" description="Sushi" evidence="9">
    <location>
        <begin position="124"/>
        <end position="184"/>
    </location>
</feature>
<keyword evidence="8" id="KW-0812">Transmembrane</keyword>
<keyword evidence="8" id="KW-0472">Membrane</keyword>
<dbReference type="OrthoDB" id="8102at10239"/>